<name>A0A4P9X4Z5_9FUNG</name>
<evidence type="ECO:0000256" key="3">
    <source>
        <dbReference type="ARBA" id="ARBA00015765"/>
    </source>
</evidence>
<dbReference type="CDD" id="cd01883">
    <property type="entry name" value="EF1_alpha"/>
    <property type="match status" value="1"/>
</dbReference>
<dbReference type="FunFam" id="3.40.50.300:FF:000503">
    <property type="entry name" value="Peptide chain release factor subunit 3"/>
    <property type="match status" value="1"/>
</dbReference>
<evidence type="ECO:0000256" key="6">
    <source>
        <dbReference type="ARBA" id="ARBA00022737"/>
    </source>
</evidence>
<feature type="compositionally biased region" description="Acidic residues" evidence="14">
    <location>
        <begin position="90"/>
        <end position="104"/>
    </location>
</feature>
<dbReference type="Gene3D" id="3.40.50.300">
    <property type="entry name" value="P-loop containing nucleotide triphosphate hydrolases"/>
    <property type="match status" value="1"/>
</dbReference>
<dbReference type="InterPro" id="IPR050100">
    <property type="entry name" value="TRAFAC_GTPase_members"/>
</dbReference>
<dbReference type="GO" id="GO:0005525">
    <property type="term" value="F:GTP binding"/>
    <property type="evidence" value="ECO:0007669"/>
    <property type="project" value="UniProtKB-KW"/>
</dbReference>
<dbReference type="AlphaFoldDB" id="A0A4P9X4Z5"/>
<feature type="region of interest" description="Disordered" evidence="14">
    <location>
        <begin position="43"/>
        <end position="105"/>
    </location>
</feature>
<keyword evidence="17" id="KW-1185">Reference proteome</keyword>
<dbReference type="GO" id="GO:0000288">
    <property type="term" value="P:nuclear-transcribed mRNA catabolic process, deadenylation-dependent decay"/>
    <property type="evidence" value="ECO:0007669"/>
    <property type="project" value="InterPro"/>
</dbReference>
<dbReference type="GO" id="GO:0003747">
    <property type="term" value="F:translation release factor activity"/>
    <property type="evidence" value="ECO:0007669"/>
    <property type="project" value="InterPro"/>
</dbReference>
<dbReference type="PRINTS" id="PR00315">
    <property type="entry name" value="ELONGATNFCT"/>
</dbReference>
<dbReference type="Proteomes" id="UP000274922">
    <property type="component" value="Unassembled WGS sequence"/>
</dbReference>
<feature type="domain" description="Tr-type G" evidence="15">
    <location>
        <begin position="109"/>
        <end position="335"/>
    </location>
</feature>
<dbReference type="InterPro" id="IPR004161">
    <property type="entry name" value="EFTu-like_2"/>
</dbReference>
<dbReference type="InterPro" id="IPR009000">
    <property type="entry name" value="Transl_B-barrel_sf"/>
</dbReference>
<evidence type="ECO:0000256" key="5">
    <source>
        <dbReference type="ARBA" id="ARBA00022553"/>
    </source>
</evidence>
<reference evidence="17" key="1">
    <citation type="journal article" date="2018" name="Nat. Microbiol.">
        <title>Leveraging single-cell genomics to expand the fungal tree of life.</title>
        <authorList>
            <person name="Ahrendt S.R."/>
            <person name="Quandt C.A."/>
            <person name="Ciobanu D."/>
            <person name="Clum A."/>
            <person name="Salamov A."/>
            <person name="Andreopoulos B."/>
            <person name="Cheng J.F."/>
            <person name="Woyke T."/>
            <person name="Pelin A."/>
            <person name="Henrissat B."/>
            <person name="Reynolds N.K."/>
            <person name="Benny G.L."/>
            <person name="Smith M.E."/>
            <person name="James T.Y."/>
            <person name="Grigoriev I.V."/>
        </authorList>
    </citation>
    <scope>NUCLEOTIDE SEQUENCE [LARGE SCALE GENOMIC DNA]</scope>
    <source>
        <strain evidence="17">ATCC 52028</strain>
    </source>
</reference>
<dbReference type="Gene3D" id="2.40.30.10">
    <property type="entry name" value="Translation factors"/>
    <property type="match status" value="2"/>
</dbReference>
<dbReference type="PROSITE" id="PS51722">
    <property type="entry name" value="G_TR_2"/>
    <property type="match status" value="1"/>
</dbReference>
<comment type="similarity">
    <text evidence="2">Belongs to the TRAFAC class translation factor GTPase superfamily. Classic translation factor GTPase family. EF-Tu/EF-1A subfamily.</text>
</comment>
<keyword evidence="8" id="KW-0648">Protein biosynthesis</keyword>
<keyword evidence="4" id="KW-0963">Cytoplasm</keyword>
<evidence type="ECO:0000313" key="16">
    <source>
        <dbReference type="EMBL" id="RKP00142.1"/>
    </source>
</evidence>
<feature type="compositionally biased region" description="Low complexity" evidence="14">
    <location>
        <begin position="50"/>
        <end position="67"/>
    </location>
</feature>
<evidence type="ECO:0000256" key="9">
    <source>
        <dbReference type="ARBA" id="ARBA00023134"/>
    </source>
</evidence>
<dbReference type="InterPro" id="IPR000795">
    <property type="entry name" value="T_Tr_GTP-bd_dom"/>
</dbReference>
<evidence type="ECO:0000259" key="15">
    <source>
        <dbReference type="PROSITE" id="PS51722"/>
    </source>
</evidence>
<protein>
    <recommendedName>
        <fullName evidence="3">Eukaryotic peptide chain release factor GTP-binding subunit</fullName>
    </recommendedName>
    <alternativeName>
        <fullName evidence="13">ERF-3</fullName>
    </alternativeName>
    <alternativeName>
        <fullName evidence="12">ERF2</fullName>
    </alternativeName>
    <alternativeName>
        <fullName evidence="10">Polypeptide release factor 3</fullName>
    </alternativeName>
    <alternativeName>
        <fullName evidence="11">Translation release factor 3</fullName>
    </alternativeName>
</protein>
<evidence type="ECO:0000256" key="1">
    <source>
        <dbReference type="ARBA" id="ARBA00004496"/>
    </source>
</evidence>
<evidence type="ECO:0000256" key="4">
    <source>
        <dbReference type="ARBA" id="ARBA00022490"/>
    </source>
</evidence>
<evidence type="ECO:0000256" key="14">
    <source>
        <dbReference type="SAM" id="MobiDB-lite"/>
    </source>
</evidence>
<dbReference type="InterPro" id="IPR009001">
    <property type="entry name" value="Transl_elong_EF1A/Init_IF2_C"/>
</dbReference>
<accession>A0A4P9X4Z5</accession>
<dbReference type="SUPFAM" id="SSF50465">
    <property type="entry name" value="EF-Tu/eEF-1alpha/eIF2-gamma C-terminal domain"/>
    <property type="match status" value="1"/>
</dbReference>
<dbReference type="InterPro" id="IPR027417">
    <property type="entry name" value="P-loop_NTPase"/>
</dbReference>
<keyword evidence="9" id="KW-0342">GTP-binding</keyword>
<sequence length="536" mass="58826">MSGFNFGAAEFVPSWGNGAASLANDPMASYQNTFANVVPKAKPGVAEASAVTEPEAAATKEAAAAPEQSSDNVSAEKPKAKPAPAPAAEPESESESDDDEDEADDAHKKEHLNLVFIGHVDAGKSTMGGNILFLTGMVDKRTMEKYEREAKELGRESWYLSWALDLTQEERNKGKTTEYGRGYFETEKRSFTVLDAPGHKTFVPSMIQSAGQADIGVLVISARKGEFETGFDRGGQTREHAILAKTVGVRRLILVVNKMDDATVGWSKERYDECVGRILPFLKGVGYNPKTDLDIMPVSGFTGANIKDRVDPKICNWYDGPSLIELLDNMKLTERVSSGPLMLPISDKFRDMGTMILGKIEVGKVRVGHKVLIMPNRHMAEVATIYIEEKEAPMAKAGDNVRLRLKGVEEEDVMPGFMLCRASHPVDAVSMFEAQLKIVEYHSIICAGYTAVMHIHTATEEVTIDALLHSIDKKTKKKTKAAPRFVRQGDTCIVRFKLQQPVVMDSYANTPQLGRFTIRDEGKTVAIGVVLKLIVE</sequence>
<dbReference type="Pfam" id="PF00009">
    <property type="entry name" value="GTP_EFTU"/>
    <property type="match status" value="1"/>
</dbReference>
<dbReference type="PANTHER" id="PTHR23115">
    <property type="entry name" value="TRANSLATION FACTOR"/>
    <property type="match status" value="1"/>
</dbReference>
<evidence type="ECO:0000256" key="10">
    <source>
        <dbReference type="ARBA" id="ARBA00029585"/>
    </source>
</evidence>
<gene>
    <name evidence="16" type="ORF">CXG81DRAFT_13592</name>
</gene>
<dbReference type="Pfam" id="PF03144">
    <property type="entry name" value="GTP_EFTU_D2"/>
    <property type="match status" value="1"/>
</dbReference>
<dbReference type="Pfam" id="PF22594">
    <property type="entry name" value="GTP-eEF1A_C"/>
    <property type="match status" value="1"/>
</dbReference>
<keyword evidence="7" id="KW-0547">Nucleotide-binding</keyword>
<proteinExistence type="inferred from homology"/>
<evidence type="ECO:0000256" key="2">
    <source>
        <dbReference type="ARBA" id="ARBA00007249"/>
    </source>
</evidence>
<dbReference type="CDD" id="cd03704">
    <property type="entry name" value="eRF3_C_III"/>
    <property type="match status" value="1"/>
</dbReference>
<dbReference type="GO" id="GO:0003924">
    <property type="term" value="F:GTPase activity"/>
    <property type="evidence" value="ECO:0007669"/>
    <property type="project" value="InterPro"/>
</dbReference>
<evidence type="ECO:0000256" key="8">
    <source>
        <dbReference type="ARBA" id="ARBA00022917"/>
    </source>
</evidence>
<dbReference type="CDD" id="cd04089">
    <property type="entry name" value="eRF3_II"/>
    <property type="match status" value="1"/>
</dbReference>
<dbReference type="PRINTS" id="PR01343">
    <property type="entry name" value="YEASTERF"/>
</dbReference>
<evidence type="ECO:0000256" key="12">
    <source>
        <dbReference type="ARBA" id="ARBA00030845"/>
    </source>
</evidence>
<evidence type="ECO:0000313" key="17">
    <source>
        <dbReference type="Proteomes" id="UP000274922"/>
    </source>
</evidence>
<dbReference type="GO" id="GO:0005829">
    <property type="term" value="C:cytosol"/>
    <property type="evidence" value="ECO:0007669"/>
    <property type="project" value="GOC"/>
</dbReference>
<dbReference type="SUPFAM" id="SSF50447">
    <property type="entry name" value="Translation proteins"/>
    <property type="match status" value="1"/>
</dbReference>
<dbReference type="InterPro" id="IPR003285">
    <property type="entry name" value="Sup35"/>
</dbReference>
<dbReference type="OrthoDB" id="342024at2759"/>
<evidence type="ECO:0000256" key="11">
    <source>
        <dbReference type="ARBA" id="ARBA00030210"/>
    </source>
</evidence>
<organism evidence="16 17">
    <name type="scientific">Caulochytrium protostelioides</name>
    <dbReference type="NCBI Taxonomy" id="1555241"/>
    <lineage>
        <taxon>Eukaryota</taxon>
        <taxon>Fungi</taxon>
        <taxon>Fungi incertae sedis</taxon>
        <taxon>Chytridiomycota</taxon>
        <taxon>Chytridiomycota incertae sedis</taxon>
        <taxon>Chytridiomycetes</taxon>
        <taxon>Caulochytriales</taxon>
        <taxon>Caulochytriaceae</taxon>
        <taxon>Caulochytrium</taxon>
    </lineage>
</organism>
<dbReference type="STRING" id="1555241.A0A4P9X4Z5"/>
<comment type="subcellular location">
    <subcellularLocation>
        <location evidence="1">Cytoplasm</location>
    </subcellularLocation>
</comment>
<dbReference type="GO" id="GO:0002184">
    <property type="term" value="P:cytoplasmic translational termination"/>
    <property type="evidence" value="ECO:0007669"/>
    <property type="project" value="UniProtKB-ARBA"/>
</dbReference>
<evidence type="ECO:0000256" key="7">
    <source>
        <dbReference type="ARBA" id="ARBA00022741"/>
    </source>
</evidence>
<dbReference type="EMBL" id="ML014233">
    <property type="protein sequence ID" value="RKP00142.1"/>
    <property type="molecule type" value="Genomic_DNA"/>
</dbReference>
<evidence type="ECO:0000256" key="13">
    <source>
        <dbReference type="ARBA" id="ARBA00031881"/>
    </source>
</evidence>
<dbReference type="FunFam" id="2.40.30.10:FF:000020">
    <property type="entry name" value="Translation elongation factor EF-1"/>
    <property type="match status" value="1"/>
</dbReference>
<keyword evidence="6" id="KW-0677">Repeat</keyword>
<dbReference type="InterPro" id="IPR054696">
    <property type="entry name" value="GTP-eEF1A_C"/>
</dbReference>
<keyword evidence="5" id="KW-0597">Phosphoprotein</keyword>
<dbReference type="SUPFAM" id="SSF52540">
    <property type="entry name" value="P-loop containing nucleoside triphosphate hydrolases"/>
    <property type="match status" value="1"/>
</dbReference>